<evidence type="ECO:0000313" key="2">
    <source>
        <dbReference type="EMBL" id="KAF4420098.1"/>
    </source>
</evidence>
<protein>
    <submittedName>
        <fullName evidence="2">Uncharacterized protein</fullName>
    </submittedName>
</protein>
<dbReference type="AlphaFoldDB" id="A0A8H4NAR9"/>
<keyword evidence="3" id="KW-1185">Reference proteome</keyword>
<reference evidence="2 3" key="1">
    <citation type="submission" date="2020-01" db="EMBL/GenBank/DDBJ databases">
        <title>Identification and distribution of gene clusters putatively required for synthesis of sphingolipid metabolism inhibitors in phylogenetically diverse species of the filamentous fungus Fusarium.</title>
        <authorList>
            <person name="Kim H.-S."/>
            <person name="Busman M."/>
            <person name="Brown D.W."/>
            <person name="Divon H."/>
            <person name="Uhlig S."/>
            <person name="Proctor R.H."/>
        </authorList>
    </citation>
    <scope>NUCLEOTIDE SEQUENCE [LARGE SCALE GENOMIC DNA]</scope>
    <source>
        <strain evidence="2 3">NRRL 13308</strain>
    </source>
</reference>
<feature type="region of interest" description="Disordered" evidence="1">
    <location>
        <begin position="146"/>
        <end position="184"/>
    </location>
</feature>
<gene>
    <name evidence="2" type="ORF">FACUT_11262</name>
</gene>
<accession>A0A8H4NAR9</accession>
<proteinExistence type="predicted"/>
<sequence length="184" mass="19147">MMGAIDITANGQAKINSGVEVSNTTAAWIFGAVAAVTNGVTAFATRQTAKASKRSAIAGETAANKIKRSAKAAQKTCLIAQKHLEATVKDNQDRPPSPDTSQNISGAGAETSSRKQQKPDTGSKPVVPHGIGPAASPLYVPLAILSPGLPKNTSGRGRVLRTMSKPAPGSREKSIHHSIYRLQE</sequence>
<evidence type="ECO:0000313" key="3">
    <source>
        <dbReference type="Proteomes" id="UP000536711"/>
    </source>
</evidence>
<feature type="compositionally biased region" description="Basic and acidic residues" evidence="1">
    <location>
        <begin position="84"/>
        <end position="93"/>
    </location>
</feature>
<dbReference type="Proteomes" id="UP000536711">
    <property type="component" value="Unassembled WGS sequence"/>
</dbReference>
<name>A0A8H4NAR9_9HYPO</name>
<organism evidence="2 3">
    <name type="scientific">Fusarium acutatum</name>
    <dbReference type="NCBI Taxonomy" id="78861"/>
    <lineage>
        <taxon>Eukaryota</taxon>
        <taxon>Fungi</taxon>
        <taxon>Dikarya</taxon>
        <taxon>Ascomycota</taxon>
        <taxon>Pezizomycotina</taxon>
        <taxon>Sordariomycetes</taxon>
        <taxon>Hypocreomycetidae</taxon>
        <taxon>Hypocreales</taxon>
        <taxon>Nectriaceae</taxon>
        <taxon>Fusarium</taxon>
        <taxon>Fusarium fujikuroi species complex</taxon>
    </lineage>
</organism>
<dbReference type="EMBL" id="JAADJF010000375">
    <property type="protein sequence ID" value="KAF4420098.1"/>
    <property type="molecule type" value="Genomic_DNA"/>
</dbReference>
<feature type="region of interest" description="Disordered" evidence="1">
    <location>
        <begin position="84"/>
        <end position="130"/>
    </location>
</feature>
<comment type="caution">
    <text evidence="2">The sequence shown here is derived from an EMBL/GenBank/DDBJ whole genome shotgun (WGS) entry which is preliminary data.</text>
</comment>
<evidence type="ECO:0000256" key="1">
    <source>
        <dbReference type="SAM" id="MobiDB-lite"/>
    </source>
</evidence>
<dbReference type="OrthoDB" id="5102474at2759"/>